<dbReference type="FunFam" id="3.30.70.120:FF:000002">
    <property type="entry name" value="ATP phosphoribosyltransferase"/>
    <property type="match status" value="1"/>
</dbReference>
<dbReference type="UniPathway" id="UPA00031">
    <property type="reaction ID" value="UER00006"/>
</dbReference>
<dbReference type="InterPro" id="IPR020621">
    <property type="entry name" value="ATP-PRT_HisG_long"/>
</dbReference>
<dbReference type="GO" id="GO:0000105">
    <property type="term" value="P:L-histidine biosynthetic process"/>
    <property type="evidence" value="ECO:0007669"/>
    <property type="project" value="UniProtKB-UniRule"/>
</dbReference>
<dbReference type="RefSeq" id="WP_042687651.1">
    <property type="nucleotide sequence ID" value="NZ_DUIH01000003.1"/>
</dbReference>
<evidence type="ECO:0000256" key="9">
    <source>
        <dbReference type="ARBA" id="ARBA00022605"/>
    </source>
</evidence>
<evidence type="ECO:0000256" key="15">
    <source>
        <dbReference type="ARBA" id="ARBA00022842"/>
    </source>
</evidence>
<evidence type="ECO:0000256" key="7">
    <source>
        <dbReference type="ARBA" id="ARBA00020998"/>
    </source>
</evidence>
<comment type="pathway">
    <text evidence="4 18">Amino-acid biosynthesis; L-histidine biosynthesis; L-histidine from 5-phospho-alpha-D-ribose 1-diphosphate: step 1/9.</text>
</comment>
<accession>A0A832RS28</accession>
<keyword evidence="14 18" id="KW-0067">ATP-binding</keyword>
<dbReference type="GO" id="GO:0000287">
    <property type="term" value="F:magnesium ion binding"/>
    <property type="evidence" value="ECO:0007669"/>
    <property type="project" value="UniProtKB-UniRule"/>
</dbReference>
<evidence type="ECO:0000256" key="13">
    <source>
        <dbReference type="ARBA" id="ARBA00022741"/>
    </source>
</evidence>
<dbReference type="SUPFAM" id="SSF53850">
    <property type="entry name" value="Periplasmic binding protein-like II"/>
    <property type="match status" value="1"/>
</dbReference>
<evidence type="ECO:0000256" key="14">
    <source>
        <dbReference type="ARBA" id="ARBA00022840"/>
    </source>
</evidence>
<comment type="activity regulation">
    <text evidence="18">Feedback inhibited by histidine.</text>
</comment>
<keyword evidence="10 18" id="KW-0328">Glycosyltransferase</keyword>
<dbReference type="Gene3D" id="3.30.70.120">
    <property type="match status" value="1"/>
</dbReference>
<evidence type="ECO:0000256" key="2">
    <source>
        <dbReference type="ARBA" id="ARBA00001946"/>
    </source>
</evidence>
<protein>
    <recommendedName>
        <fullName evidence="7 18">ATP phosphoribosyltransferase</fullName>
        <shortName evidence="18">ATP-PRT</shortName>
        <shortName evidence="18">ATP-PRTase</shortName>
        <ecNumber evidence="6 18">2.4.2.17</ecNumber>
    </recommendedName>
</protein>
<dbReference type="GO" id="GO:0003879">
    <property type="term" value="F:ATP phosphoribosyltransferase activity"/>
    <property type="evidence" value="ECO:0007669"/>
    <property type="project" value="UniProtKB-UniRule"/>
</dbReference>
<dbReference type="CDD" id="cd13593">
    <property type="entry name" value="PBP2_HisGL3"/>
    <property type="match status" value="1"/>
</dbReference>
<dbReference type="EMBL" id="DUIH01000003">
    <property type="protein sequence ID" value="HIH69163.1"/>
    <property type="molecule type" value="Genomic_DNA"/>
</dbReference>
<comment type="cofactor">
    <cofactor evidence="2 18">
        <name>Mg(2+)</name>
        <dbReference type="ChEBI" id="CHEBI:18420"/>
    </cofactor>
</comment>
<evidence type="ECO:0000256" key="17">
    <source>
        <dbReference type="ARBA" id="ARBA00024861"/>
    </source>
</evidence>
<comment type="caution">
    <text evidence="21">The sequence shown here is derived from an EMBL/GenBank/DDBJ whole genome shotgun (WGS) entry which is preliminary data.</text>
</comment>
<evidence type="ECO:0000256" key="12">
    <source>
        <dbReference type="ARBA" id="ARBA00022723"/>
    </source>
</evidence>
<dbReference type="SUPFAM" id="SSF54913">
    <property type="entry name" value="GlnB-like"/>
    <property type="match status" value="1"/>
</dbReference>
<evidence type="ECO:0000256" key="1">
    <source>
        <dbReference type="ARBA" id="ARBA00000915"/>
    </source>
</evidence>
<gene>
    <name evidence="18" type="primary">hisG</name>
    <name evidence="21" type="ORF">HA299_00860</name>
</gene>
<dbReference type="InterPro" id="IPR001348">
    <property type="entry name" value="ATP_PRibTrfase_HisG"/>
</dbReference>
<keyword evidence="13 18" id="KW-0547">Nucleotide-binding</keyword>
<feature type="domain" description="ATP phosphoribosyltransferase catalytic" evidence="19">
    <location>
        <begin position="49"/>
        <end position="208"/>
    </location>
</feature>
<evidence type="ECO:0000256" key="6">
    <source>
        <dbReference type="ARBA" id="ARBA00011946"/>
    </source>
</evidence>
<keyword evidence="12 18" id="KW-0479">Metal-binding</keyword>
<dbReference type="Pfam" id="PF08029">
    <property type="entry name" value="HisG_C"/>
    <property type="match status" value="1"/>
</dbReference>
<evidence type="ECO:0000256" key="4">
    <source>
        <dbReference type="ARBA" id="ARBA00004667"/>
    </source>
</evidence>
<keyword evidence="15 18" id="KW-0460">Magnesium</keyword>
<evidence type="ECO:0000256" key="10">
    <source>
        <dbReference type="ARBA" id="ARBA00022676"/>
    </source>
</evidence>
<keyword evidence="8 18" id="KW-0963">Cytoplasm</keyword>
<comment type="subcellular location">
    <subcellularLocation>
        <location evidence="3 18">Cytoplasm</location>
    </subcellularLocation>
</comment>
<keyword evidence="11 18" id="KW-0808">Transferase</keyword>
<comment type="catalytic activity">
    <reaction evidence="1 18">
        <text>1-(5-phospho-beta-D-ribosyl)-ATP + diphosphate = 5-phospho-alpha-D-ribose 1-diphosphate + ATP</text>
        <dbReference type="Rhea" id="RHEA:18473"/>
        <dbReference type="ChEBI" id="CHEBI:30616"/>
        <dbReference type="ChEBI" id="CHEBI:33019"/>
        <dbReference type="ChEBI" id="CHEBI:58017"/>
        <dbReference type="ChEBI" id="CHEBI:73183"/>
        <dbReference type="EC" id="2.4.2.17"/>
    </reaction>
</comment>
<dbReference type="Gene3D" id="3.40.190.10">
    <property type="entry name" value="Periplasmic binding protein-like II"/>
    <property type="match status" value="2"/>
</dbReference>
<evidence type="ECO:0000256" key="18">
    <source>
        <dbReference type="HAMAP-Rule" id="MF_00079"/>
    </source>
</evidence>
<keyword evidence="9 18" id="KW-0028">Amino-acid biosynthesis</keyword>
<dbReference type="NCBIfam" id="TIGR00070">
    <property type="entry name" value="hisG"/>
    <property type="match status" value="1"/>
</dbReference>
<dbReference type="AlphaFoldDB" id="A0A832RS28"/>
<organism evidence="21 22">
    <name type="scientific">Methermicoccus shengliensis</name>
    <dbReference type="NCBI Taxonomy" id="660064"/>
    <lineage>
        <taxon>Archaea</taxon>
        <taxon>Methanobacteriati</taxon>
        <taxon>Methanobacteriota</taxon>
        <taxon>Stenosarchaea group</taxon>
        <taxon>Methanomicrobia</taxon>
        <taxon>Methanosarcinales</taxon>
        <taxon>Methermicoccaceae</taxon>
        <taxon>Methermicoccus</taxon>
    </lineage>
</organism>
<sequence length="290" mass="32378">MLSLALPKGSLEQGTLELFREADLEIMRTEREYNPRIADPRIGKVKILRPQEIPTYVQEGYFDLGISGLDWVLESGADVVEVADLPYSKAGMGKVRLVVAVHGSSPWQSARDIPDNARVSTEYPRLTTQFFERLGKRVHIVYSYGATEAKVPELVDVAVDLTETGATLIRNGLKIIDVVLESTTKLIANRASWSDPEKRREIEEIRTLLLGVIDARGRVMLKLNVPAERLDDVVSALPAMKRPTISQLYDDGYYAVETIVPKSEVNVLIPRLKALGAEDIVELKVYKVVH</sequence>
<proteinExistence type="inferred from homology"/>
<reference evidence="21" key="1">
    <citation type="journal article" date="2020" name="bioRxiv">
        <title>A rank-normalized archaeal taxonomy based on genome phylogeny resolves widespread incomplete and uneven classifications.</title>
        <authorList>
            <person name="Rinke C."/>
            <person name="Chuvochina M."/>
            <person name="Mussig A.J."/>
            <person name="Chaumeil P.-A."/>
            <person name="Waite D.W."/>
            <person name="Whitman W.B."/>
            <person name="Parks D.H."/>
            <person name="Hugenholtz P."/>
        </authorList>
    </citation>
    <scope>NUCLEOTIDE SEQUENCE</scope>
    <source>
        <strain evidence="21">UBA12518</strain>
    </source>
</reference>
<name>A0A832RS28_9EURY</name>
<dbReference type="GO" id="GO:0005524">
    <property type="term" value="F:ATP binding"/>
    <property type="evidence" value="ECO:0007669"/>
    <property type="project" value="UniProtKB-KW"/>
</dbReference>
<keyword evidence="16 18" id="KW-0368">Histidine biosynthesis</keyword>
<comment type="similarity">
    <text evidence="5 18">Belongs to the ATP phosphoribosyltransferase family. Long subfamily.</text>
</comment>
<evidence type="ECO:0000256" key="3">
    <source>
        <dbReference type="ARBA" id="ARBA00004496"/>
    </source>
</evidence>
<comment type="function">
    <text evidence="17 18">Catalyzes the condensation of ATP and 5-phosphoribose 1-diphosphate to form N'-(5'-phosphoribosyl)-ATP (PR-ATP). Has a crucial role in the pathway because the rate of histidine biosynthesis seems to be controlled primarily by regulation of HisG enzymatic activity.</text>
</comment>
<dbReference type="InterPro" id="IPR013115">
    <property type="entry name" value="HisG_C"/>
</dbReference>
<evidence type="ECO:0000259" key="20">
    <source>
        <dbReference type="Pfam" id="PF08029"/>
    </source>
</evidence>
<evidence type="ECO:0000313" key="22">
    <source>
        <dbReference type="Proteomes" id="UP000600363"/>
    </source>
</evidence>
<dbReference type="NCBIfam" id="TIGR03455">
    <property type="entry name" value="HisG_C-term"/>
    <property type="match status" value="1"/>
</dbReference>
<dbReference type="PANTHER" id="PTHR21403:SF10">
    <property type="entry name" value="ATP PHOSPHORIBOSYLTRANSFERASE"/>
    <property type="match status" value="1"/>
</dbReference>
<evidence type="ECO:0000256" key="16">
    <source>
        <dbReference type="ARBA" id="ARBA00023102"/>
    </source>
</evidence>
<dbReference type="GO" id="GO:0005737">
    <property type="term" value="C:cytoplasm"/>
    <property type="evidence" value="ECO:0007669"/>
    <property type="project" value="UniProtKB-SubCell"/>
</dbReference>
<evidence type="ECO:0000256" key="5">
    <source>
        <dbReference type="ARBA" id="ARBA00007955"/>
    </source>
</evidence>
<evidence type="ECO:0000313" key="21">
    <source>
        <dbReference type="EMBL" id="HIH69163.1"/>
    </source>
</evidence>
<dbReference type="InterPro" id="IPR015867">
    <property type="entry name" value="N-reg_PII/ATP_PRibTrfase_C"/>
</dbReference>
<evidence type="ECO:0000259" key="19">
    <source>
        <dbReference type="Pfam" id="PF01634"/>
    </source>
</evidence>
<dbReference type="PANTHER" id="PTHR21403">
    <property type="entry name" value="ATP PHOSPHORIBOSYLTRANSFERASE ATP-PRTASE"/>
    <property type="match status" value="1"/>
</dbReference>
<dbReference type="HAMAP" id="MF_00079">
    <property type="entry name" value="HisG_Long"/>
    <property type="match status" value="1"/>
</dbReference>
<dbReference type="Proteomes" id="UP000600363">
    <property type="component" value="Unassembled WGS sequence"/>
</dbReference>
<feature type="domain" description="Histidine biosynthesis HisG C-terminal" evidence="20">
    <location>
        <begin position="215"/>
        <end position="285"/>
    </location>
</feature>
<dbReference type="InterPro" id="IPR011322">
    <property type="entry name" value="N-reg_PII-like_a/b"/>
</dbReference>
<dbReference type="Pfam" id="PF01634">
    <property type="entry name" value="HisG"/>
    <property type="match status" value="1"/>
</dbReference>
<dbReference type="InterPro" id="IPR013820">
    <property type="entry name" value="ATP_PRibTrfase_cat"/>
</dbReference>
<evidence type="ECO:0000256" key="11">
    <source>
        <dbReference type="ARBA" id="ARBA00022679"/>
    </source>
</evidence>
<dbReference type="EC" id="2.4.2.17" evidence="6 18"/>
<evidence type="ECO:0000256" key="8">
    <source>
        <dbReference type="ARBA" id="ARBA00022490"/>
    </source>
</evidence>